<dbReference type="SUPFAM" id="SSF88723">
    <property type="entry name" value="PIN domain-like"/>
    <property type="match status" value="1"/>
</dbReference>
<dbReference type="SMART" id="SM00485">
    <property type="entry name" value="XPGN"/>
    <property type="match status" value="1"/>
</dbReference>
<feature type="compositionally biased region" description="Polar residues" evidence="14">
    <location>
        <begin position="456"/>
        <end position="466"/>
    </location>
</feature>
<dbReference type="Pfam" id="PF00752">
    <property type="entry name" value="XPG_N"/>
    <property type="match status" value="1"/>
</dbReference>
<feature type="domain" description="XPG N-terminal" evidence="16">
    <location>
        <begin position="1"/>
        <end position="117"/>
    </location>
</feature>
<dbReference type="InterPro" id="IPR037315">
    <property type="entry name" value="EXO1_H3TH"/>
</dbReference>
<feature type="region of interest" description="Disordered" evidence="14">
    <location>
        <begin position="502"/>
        <end position="522"/>
    </location>
</feature>
<feature type="domain" description="XPG-I" evidence="15">
    <location>
        <begin position="156"/>
        <end position="226"/>
    </location>
</feature>
<dbReference type="CDD" id="cd09857">
    <property type="entry name" value="PIN_EXO1"/>
    <property type="match status" value="1"/>
</dbReference>
<keyword evidence="12" id="KW-0234">DNA repair</keyword>
<feature type="compositionally biased region" description="Low complexity" evidence="14">
    <location>
        <begin position="635"/>
        <end position="673"/>
    </location>
</feature>
<feature type="region of interest" description="Disordered" evidence="14">
    <location>
        <begin position="364"/>
        <end position="392"/>
    </location>
</feature>
<dbReference type="PROSITE" id="PS00842">
    <property type="entry name" value="XPG_2"/>
    <property type="match status" value="1"/>
</dbReference>
<comment type="caution">
    <text evidence="17">The sequence shown here is derived from an EMBL/GenBank/DDBJ whole genome shotgun (WGS) entry which is preliminary data.</text>
</comment>
<keyword evidence="8" id="KW-0269">Exonuclease</keyword>
<keyword evidence="13" id="KW-0539">Nucleus</keyword>
<keyword evidence="11" id="KW-0238">DNA-binding</keyword>
<keyword evidence="6" id="KW-0227">DNA damage</keyword>
<dbReference type="InterPro" id="IPR006085">
    <property type="entry name" value="XPG_DNA_repair_N"/>
</dbReference>
<evidence type="ECO:0000256" key="11">
    <source>
        <dbReference type="ARBA" id="ARBA00023125"/>
    </source>
</evidence>
<evidence type="ECO:0000256" key="8">
    <source>
        <dbReference type="ARBA" id="ARBA00022839"/>
    </source>
</evidence>
<dbReference type="InterPro" id="IPR006084">
    <property type="entry name" value="XPG/Rad2"/>
</dbReference>
<dbReference type="InterPro" id="IPR044752">
    <property type="entry name" value="PIN-like_EXO1"/>
</dbReference>
<evidence type="ECO:0000256" key="9">
    <source>
        <dbReference type="ARBA" id="ARBA00022842"/>
    </source>
</evidence>
<evidence type="ECO:0000256" key="12">
    <source>
        <dbReference type="ARBA" id="ARBA00023204"/>
    </source>
</evidence>
<dbReference type="Proteomes" id="UP001446871">
    <property type="component" value="Unassembled WGS sequence"/>
</dbReference>
<dbReference type="PANTHER" id="PTHR11081:SF65">
    <property type="entry name" value="DNA DAMAGE-INDUCIBLE PROTEIN DIN7-RELATED"/>
    <property type="match status" value="1"/>
</dbReference>
<keyword evidence="4" id="KW-0540">Nuclease</keyword>
<dbReference type="InterPro" id="IPR036279">
    <property type="entry name" value="5-3_exonuclease_C_sf"/>
</dbReference>
<evidence type="ECO:0000256" key="6">
    <source>
        <dbReference type="ARBA" id="ARBA00022763"/>
    </source>
</evidence>
<dbReference type="SUPFAM" id="SSF47807">
    <property type="entry name" value="5' to 3' exonuclease, C-terminal subdomain"/>
    <property type="match status" value="1"/>
</dbReference>
<sequence length="785" mass="86514">MGISGLLPLLKSIQRPTELKKYKGETLGVDGYGWLHRGAISCAIELAEGKPTRKFVYPPLALRRASADSITRYVHYVMNRVRMLQHFGVNPYMVFDGDFLPSKAGEEASRAKRREESRASGLALLKAGKPSLAQRELQKAIDITPEMARAVIEELKKVGVPYVVAPYEADPQLVYLERQGIIDGILSEDSDLLVFGAKRLITKLDQHGACIEINRRDFGACREITLTGWSDEQFRHMAILHGCDYLEGIKALGLKTAYRMLRKHKTPEKVVKMLQFDGKYRIPPDYLQLFHQAELTFLYQRVYCPKAKALVFFTTPSSDIDTSAMAFIGGPVEPELARRIADGCVNPMTKAEIVVAVQSPDARKRRASSIVGPRPQAPRLGSQTRPAPQPPAKPIDSYFNGHSRIPLGNMDTNCFSIDTQRTASMTNNGQRPIVFPLPRPYIEDEALPPSQPLRPYTSQPVSSRSQTLRRRTEPISNLLLNDGATLGATSRRETVNIARGVESQSSTRLTASARPPKKTRLCGDDEIVSDKERSKFFPAPANKETKRRNSFLMSDDSVEEAMNELPDIDSWHSAKSTKGIMVFKESSDKGDLAISKDDNEKGARNTASAPTTGKLPSATPLRSAISRFTFNQSQPRSRPTPASAASTASTLSTSSTPMSSMTSSTMPSNRSTPATPLMTPLQRLGSQALNRAKGPATPSFTAPRPPKRSSQGRKSLDNLPVNASFVPLPPVDLEEVESLHQTGGSEDMIIPDSESEEADTVLEGQENMGKATRRRTVDLSRFLYS</sequence>
<reference evidence="17 18" key="1">
    <citation type="submission" date="2023-01" db="EMBL/GenBank/DDBJ databases">
        <title>Analysis of 21 Apiospora genomes using comparative genomics revels a genus with tremendous synthesis potential of carbohydrate active enzymes and secondary metabolites.</title>
        <authorList>
            <person name="Sorensen T."/>
        </authorList>
    </citation>
    <scope>NUCLEOTIDE SEQUENCE [LARGE SCALE GENOMIC DNA]</scope>
    <source>
        <strain evidence="17 18">CBS 83171</strain>
    </source>
</reference>
<comment type="subcellular location">
    <subcellularLocation>
        <location evidence="2">Nucleus</location>
    </subcellularLocation>
</comment>
<evidence type="ECO:0000256" key="10">
    <source>
        <dbReference type="ARBA" id="ARBA00022881"/>
    </source>
</evidence>
<feature type="region of interest" description="Disordered" evidence="14">
    <location>
        <begin position="738"/>
        <end position="771"/>
    </location>
</feature>
<dbReference type="SMART" id="SM00484">
    <property type="entry name" value="XPGI"/>
    <property type="match status" value="1"/>
</dbReference>
<proteinExistence type="inferred from homology"/>
<dbReference type="InterPro" id="IPR019974">
    <property type="entry name" value="XPG_CS"/>
</dbReference>
<dbReference type="Pfam" id="PF00867">
    <property type="entry name" value="XPG_I"/>
    <property type="match status" value="1"/>
</dbReference>
<keyword evidence="18" id="KW-1185">Reference proteome</keyword>
<evidence type="ECO:0000256" key="13">
    <source>
        <dbReference type="ARBA" id="ARBA00023242"/>
    </source>
</evidence>
<evidence type="ECO:0000259" key="15">
    <source>
        <dbReference type="SMART" id="SM00484"/>
    </source>
</evidence>
<comment type="cofactor">
    <cofactor evidence="1">
        <name>Mg(2+)</name>
        <dbReference type="ChEBI" id="CHEBI:18420"/>
    </cofactor>
</comment>
<evidence type="ECO:0000256" key="1">
    <source>
        <dbReference type="ARBA" id="ARBA00001946"/>
    </source>
</evidence>
<comment type="similarity">
    <text evidence="3">Belongs to the XPG/RAD2 endonuclease family. EXO1 subfamily.</text>
</comment>
<protein>
    <recommendedName>
        <fullName evidence="19">Exonuclease 1</fullName>
    </recommendedName>
</protein>
<accession>A0ABR1WGM1</accession>
<organism evidence="17 18">
    <name type="scientific">Apiospora saccharicola</name>
    <dbReference type="NCBI Taxonomy" id="335842"/>
    <lineage>
        <taxon>Eukaryota</taxon>
        <taxon>Fungi</taxon>
        <taxon>Dikarya</taxon>
        <taxon>Ascomycota</taxon>
        <taxon>Pezizomycotina</taxon>
        <taxon>Sordariomycetes</taxon>
        <taxon>Xylariomycetidae</taxon>
        <taxon>Amphisphaeriales</taxon>
        <taxon>Apiosporaceae</taxon>
        <taxon>Apiospora</taxon>
    </lineage>
</organism>
<dbReference type="InterPro" id="IPR008918">
    <property type="entry name" value="HhH2"/>
</dbReference>
<dbReference type="InterPro" id="IPR029060">
    <property type="entry name" value="PIN-like_dom_sf"/>
</dbReference>
<evidence type="ECO:0000256" key="3">
    <source>
        <dbReference type="ARBA" id="ARBA00010563"/>
    </source>
</evidence>
<evidence type="ECO:0000256" key="5">
    <source>
        <dbReference type="ARBA" id="ARBA00022723"/>
    </source>
</evidence>
<evidence type="ECO:0000313" key="18">
    <source>
        <dbReference type="Proteomes" id="UP001446871"/>
    </source>
</evidence>
<feature type="region of interest" description="Disordered" evidence="14">
    <location>
        <begin position="445"/>
        <end position="470"/>
    </location>
</feature>
<keyword evidence="10" id="KW-0267">Excision nuclease</keyword>
<evidence type="ECO:0000256" key="7">
    <source>
        <dbReference type="ARBA" id="ARBA00022801"/>
    </source>
</evidence>
<dbReference type="PRINTS" id="PR00853">
    <property type="entry name" value="XPGRADSUPER"/>
</dbReference>
<name>A0ABR1WGM1_9PEZI</name>
<keyword evidence="9" id="KW-0460">Magnesium</keyword>
<evidence type="ECO:0000256" key="14">
    <source>
        <dbReference type="SAM" id="MobiDB-lite"/>
    </source>
</evidence>
<evidence type="ECO:0000256" key="2">
    <source>
        <dbReference type="ARBA" id="ARBA00004123"/>
    </source>
</evidence>
<keyword evidence="5" id="KW-0479">Metal-binding</keyword>
<evidence type="ECO:0000256" key="4">
    <source>
        <dbReference type="ARBA" id="ARBA00022722"/>
    </source>
</evidence>
<evidence type="ECO:0000313" key="17">
    <source>
        <dbReference type="EMBL" id="KAK8082666.1"/>
    </source>
</evidence>
<keyword evidence="7" id="KW-0378">Hydrolase</keyword>
<dbReference type="InterPro" id="IPR006086">
    <property type="entry name" value="XPG-I_dom"/>
</dbReference>
<feature type="region of interest" description="Disordered" evidence="14">
    <location>
        <begin position="588"/>
        <end position="723"/>
    </location>
</feature>
<dbReference type="SMART" id="SM00279">
    <property type="entry name" value="HhH2"/>
    <property type="match status" value="1"/>
</dbReference>
<dbReference type="Gene3D" id="1.10.150.20">
    <property type="entry name" value="5' to 3' exonuclease, C-terminal subdomain"/>
    <property type="match status" value="1"/>
</dbReference>
<evidence type="ECO:0008006" key="19">
    <source>
        <dbReference type="Google" id="ProtNLM"/>
    </source>
</evidence>
<evidence type="ECO:0000259" key="16">
    <source>
        <dbReference type="SMART" id="SM00485"/>
    </source>
</evidence>
<dbReference type="PANTHER" id="PTHR11081">
    <property type="entry name" value="FLAP ENDONUCLEASE FAMILY MEMBER"/>
    <property type="match status" value="1"/>
</dbReference>
<dbReference type="EMBL" id="JAQQWM010000001">
    <property type="protein sequence ID" value="KAK8082666.1"/>
    <property type="molecule type" value="Genomic_DNA"/>
</dbReference>
<gene>
    <name evidence="17" type="ORF">PG996_001447</name>
</gene>
<dbReference type="CDD" id="cd09908">
    <property type="entry name" value="H3TH_EXO1"/>
    <property type="match status" value="1"/>
</dbReference>
<feature type="compositionally biased region" description="Basic and acidic residues" evidence="14">
    <location>
        <begin position="588"/>
        <end position="603"/>
    </location>
</feature>
<dbReference type="Gene3D" id="3.40.50.1010">
    <property type="entry name" value="5'-nuclease"/>
    <property type="match status" value="1"/>
</dbReference>